<keyword evidence="1" id="KW-1133">Transmembrane helix</keyword>
<dbReference type="AlphaFoldDB" id="A0AAD2FLS5"/>
<keyword evidence="1" id="KW-0812">Transmembrane</keyword>
<feature type="transmembrane region" description="Helical" evidence="1">
    <location>
        <begin position="20"/>
        <end position="38"/>
    </location>
</feature>
<keyword evidence="1" id="KW-0472">Membrane</keyword>
<organism evidence="2 3">
    <name type="scientific">Cylindrotheca closterium</name>
    <dbReference type="NCBI Taxonomy" id="2856"/>
    <lineage>
        <taxon>Eukaryota</taxon>
        <taxon>Sar</taxon>
        <taxon>Stramenopiles</taxon>
        <taxon>Ochrophyta</taxon>
        <taxon>Bacillariophyta</taxon>
        <taxon>Bacillariophyceae</taxon>
        <taxon>Bacillariophycidae</taxon>
        <taxon>Bacillariales</taxon>
        <taxon>Bacillariaceae</taxon>
        <taxon>Cylindrotheca</taxon>
    </lineage>
</organism>
<name>A0AAD2FLS5_9STRA</name>
<dbReference type="EMBL" id="CAKOGP040001112">
    <property type="protein sequence ID" value="CAJ1942672.1"/>
    <property type="molecule type" value="Genomic_DNA"/>
</dbReference>
<feature type="transmembrane region" description="Helical" evidence="1">
    <location>
        <begin position="178"/>
        <end position="202"/>
    </location>
</feature>
<feature type="transmembrane region" description="Helical" evidence="1">
    <location>
        <begin position="50"/>
        <end position="67"/>
    </location>
</feature>
<comment type="caution">
    <text evidence="2">The sequence shown here is derived from an EMBL/GenBank/DDBJ whole genome shotgun (WGS) entry which is preliminary data.</text>
</comment>
<evidence type="ECO:0000256" key="1">
    <source>
        <dbReference type="SAM" id="Phobius"/>
    </source>
</evidence>
<sequence length="267" mass="30000">MRLQPLPRDELLDIAERGSATAVTVLLFWGNTAPAIIFDKTEDVPRLCRYGALTTTIVVIGCFRSSYRKLLTPDLSENERKLGFVLFWSVGSAFCEVISWLFIEWHARLFATARLLMHGVSWQALTSLGCYDSSSWYESLKMENAMACLHLSGKLFFLALACSKYNQQVRSELEFREALFWFSTLGIFQGYSLVIQSFSLSRQMDGLESSWPDPANSLDQCLVWSIFVIPILGSLVSSTFAYQLLFNKGGVQPRQQQAETRPGAGGS</sequence>
<accession>A0AAD2FLS5</accession>
<proteinExistence type="predicted"/>
<feature type="transmembrane region" description="Helical" evidence="1">
    <location>
        <begin position="82"/>
        <end position="103"/>
    </location>
</feature>
<feature type="transmembrane region" description="Helical" evidence="1">
    <location>
        <begin position="222"/>
        <end position="245"/>
    </location>
</feature>
<evidence type="ECO:0000313" key="2">
    <source>
        <dbReference type="EMBL" id="CAJ1942672.1"/>
    </source>
</evidence>
<dbReference type="Proteomes" id="UP001295423">
    <property type="component" value="Unassembled WGS sequence"/>
</dbReference>
<protein>
    <submittedName>
        <fullName evidence="2">Uncharacterized protein</fullName>
    </submittedName>
</protein>
<reference evidence="2" key="1">
    <citation type="submission" date="2023-08" db="EMBL/GenBank/DDBJ databases">
        <authorList>
            <person name="Audoor S."/>
            <person name="Bilcke G."/>
        </authorList>
    </citation>
    <scope>NUCLEOTIDE SEQUENCE</scope>
</reference>
<keyword evidence="3" id="KW-1185">Reference proteome</keyword>
<gene>
    <name evidence="2" type="ORF">CYCCA115_LOCUS8064</name>
</gene>
<evidence type="ECO:0000313" key="3">
    <source>
        <dbReference type="Proteomes" id="UP001295423"/>
    </source>
</evidence>